<organism evidence="1 2">
    <name type="scientific">Pseudonocardia broussonetiae</name>
    <dbReference type="NCBI Taxonomy" id="2736640"/>
    <lineage>
        <taxon>Bacteria</taxon>
        <taxon>Bacillati</taxon>
        <taxon>Actinomycetota</taxon>
        <taxon>Actinomycetes</taxon>
        <taxon>Pseudonocardiales</taxon>
        <taxon>Pseudonocardiaceae</taxon>
        <taxon>Pseudonocardia</taxon>
    </lineage>
</organism>
<dbReference type="AlphaFoldDB" id="A0A6M6JNK9"/>
<dbReference type="Proteomes" id="UP000505377">
    <property type="component" value="Chromosome"/>
</dbReference>
<dbReference type="RefSeq" id="WP_172163580.1">
    <property type="nucleotide sequence ID" value="NZ_CP053564.1"/>
</dbReference>
<evidence type="ECO:0008006" key="3">
    <source>
        <dbReference type="Google" id="ProtNLM"/>
    </source>
</evidence>
<proteinExistence type="predicted"/>
<name>A0A6M6JNK9_9PSEU</name>
<dbReference type="KEGG" id="pbro:HOP40_26805"/>
<protein>
    <recommendedName>
        <fullName evidence="3">Phasin domain-containing protein</fullName>
    </recommendedName>
</protein>
<sequence length="125" mass="13187">MTAPTDEFTRIARESRRTFTAAARHWGEALQNAAGSVTLEHPVPTREHTLALVDSWFDMAAQLLADQRTATTALVTRGHEAVTTLSEQAGAATSTLTEKVAATAGAAAETLTKARAPRNGASRTA</sequence>
<keyword evidence="2" id="KW-1185">Reference proteome</keyword>
<accession>A0A6M6JNK9</accession>
<dbReference type="EMBL" id="CP053564">
    <property type="protein sequence ID" value="QJY48945.1"/>
    <property type="molecule type" value="Genomic_DNA"/>
</dbReference>
<reference evidence="1 2" key="1">
    <citation type="submission" date="2020-05" db="EMBL/GenBank/DDBJ databases">
        <authorList>
            <person name="Mo P."/>
        </authorList>
    </citation>
    <scope>NUCLEOTIDE SEQUENCE [LARGE SCALE GENOMIC DNA]</scope>
    <source>
        <strain evidence="1 2">Gen01</strain>
    </source>
</reference>
<evidence type="ECO:0000313" key="2">
    <source>
        <dbReference type="Proteomes" id="UP000505377"/>
    </source>
</evidence>
<gene>
    <name evidence="1" type="ORF">HOP40_26805</name>
</gene>
<evidence type="ECO:0000313" key="1">
    <source>
        <dbReference type="EMBL" id="QJY48945.1"/>
    </source>
</evidence>